<proteinExistence type="predicted"/>
<reference evidence="1 2" key="1">
    <citation type="submission" date="2019-09" db="EMBL/GenBank/DDBJ databases">
        <title>Gimesia benthica sp. nov., a novel bacterium isolated from deep-sea water of the Northwest Indian Ocean.</title>
        <authorList>
            <person name="Dai X."/>
        </authorList>
    </citation>
    <scope>NUCLEOTIDE SEQUENCE [LARGE SCALE GENOMIC DNA]</scope>
    <source>
        <strain evidence="1 2">E7</strain>
    </source>
</reference>
<evidence type="ECO:0000313" key="2">
    <source>
        <dbReference type="Proteomes" id="UP000427281"/>
    </source>
</evidence>
<protein>
    <submittedName>
        <fullName evidence="1">Uncharacterized protein</fullName>
    </submittedName>
</protein>
<organism evidence="1 2">
    <name type="scientific">Gimesia benthica</name>
    <dbReference type="NCBI Taxonomy" id="2608982"/>
    <lineage>
        <taxon>Bacteria</taxon>
        <taxon>Pseudomonadati</taxon>
        <taxon>Planctomycetota</taxon>
        <taxon>Planctomycetia</taxon>
        <taxon>Planctomycetales</taxon>
        <taxon>Planctomycetaceae</taxon>
        <taxon>Gimesia</taxon>
    </lineage>
</organism>
<dbReference type="Proteomes" id="UP000427281">
    <property type="component" value="Chromosome"/>
</dbReference>
<accession>A0A6I6AEF9</accession>
<name>A0A6I6AEF9_9PLAN</name>
<dbReference type="KEGG" id="gim:F1728_15500"/>
<sequence>MWNSAKESPGLWFTCLNVGDDYEEKDDRRDDIDLIIPDHSLVEIVGVRTFNADHFVLEVRLPVGGYVPGQSSGEARYVTARRNYAFTGPKVIPKGYQGRLTFPPCLCRFEGELTDMSKIHGRYIRPEKSDLSDAMLDLYENLFGRGVLQRLIGDPKGHLKLPDAQVSQSQAPAWNASGIYKYHTGEKTKGKPDDEDPTKNLLAMITPAEQDPSPSVIFLTKEAVTNQTFQEGVVSVELLEYVDPASPDWNHKFLLDFSGVFGHEYAFSITDGYGNTVGPFIITTDGSDIKAALEALPWVGDDNVAIHTPGPLTGRFIIEFVGDLAGIRVPPLHWQRVVTVGTPPVNLLGGVPEIPPITQQDLIEYDYRILPGTHSVQITQASRPMTRDQMWYGYGFGYAAGFWGYGWGYYPGGGYGYYGGYGGGPFGYFGGSYWDGFGWGRGSIYDGYYGPYGNYTYLLDGPFDRDDSGTVVGESLVNPATGLPYEIRYNQHGYNQYGFDVNGYDPAGFDTNGLNADGETWGYYGVWGHLHTGQSHADHKNDHGIINQATANVFQHVAAGSFGVASWVRGGGYVVTEIENREFWLDMNGEPTRESVY</sequence>
<dbReference type="AlphaFoldDB" id="A0A6I6AEF9"/>
<dbReference type="EMBL" id="CP043930">
    <property type="protein sequence ID" value="QGQ24002.1"/>
    <property type="molecule type" value="Genomic_DNA"/>
</dbReference>
<gene>
    <name evidence="1" type="ORF">F1728_15500</name>
</gene>
<keyword evidence="2" id="KW-1185">Reference proteome</keyword>
<evidence type="ECO:0000313" key="1">
    <source>
        <dbReference type="EMBL" id="QGQ24002.1"/>
    </source>
</evidence>
<dbReference type="RefSeq" id="WP_155364893.1">
    <property type="nucleotide sequence ID" value="NZ_CP043930.1"/>
</dbReference>